<gene>
    <name evidence="3" type="ORF">EZJ58_3806</name>
</gene>
<organism evidence="3 4">
    <name type="scientific">Sodalis ligni</name>
    <dbReference type="NCBI Taxonomy" id="2697027"/>
    <lineage>
        <taxon>Bacteria</taxon>
        <taxon>Pseudomonadati</taxon>
        <taxon>Pseudomonadota</taxon>
        <taxon>Gammaproteobacteria</taxon>
        <taxon>Enterobacterales</taxon>
        <taxon>Bruguierivoracaceae</taxon>
        <taxon>Sodalis</taxon>
    </lineage>
</organism>
<proteinExistence type="predicted"/>
<sequence length="339" mass="38791">MKKIAFLILLLFSLPSFGEISCSLEKLGCITAKGILTSKTFHDKHTILYLNGIEIKKLITSDVDNAFAYYDVTYDSVFKKKRQKPSRLILSYVDDYGCISDIDKIRCKKIFVVDLSKDRPIISNEITTPVRDSMMMYVDWENDSVIMRFEDHSKFIYKNGEIKMLDDGHLLRQAERDEENSFKDKNNDPEPPTQSANGITTVLGKLDFYGNEEGNTDVELNGKIFFTINGDFYNGLFINPIMNNEADEDKLITRMVIYASILKECQYPNDFTQCHVFYLFDFSGDLPVGVGPMRTTDPDAALLLTKWNKNAKTEIGFSDGTTYEYMQGKLNKIKEGLKK</sequence>
<dbReference type="AlphaFoldDB" id="A0A4R1NMW1"/>
<evidence type="ECO:0000313" key="4">
    <source>
        <dbReference type="Proteomes" id="UP000294555"/>
    </source>
</evidence>
<evidence type="ECO:0008006" key="5">
    <source>
        <dbReference type="Google" id="ProtNLM"/>
    </source>
</evidence>
<dbReference type="RefSeq" id="WP_132924362.1">
    <property type="nucleotide sequence ID" value="NZ_SJOI01000001.1"/>
</dbReference>
<dbReference type="OrthoDB" id="6624183at2"/>
<reference evidence="3 4" key="1">
    <citation type="submission" date="2019-02" db="EMBL/GenBank/DDBJ databases">
        <title>Investigation of anaerobic lignin degradation for improved lignocellulosic biofuels.</title>
        <authorList>
            <person name="Deangelis K."/>
        </authorList>
    </citation>
    <scope>NUCLEOTIDE SEQUENCE [LARGE SCALE GENOMIC DNA]</scope>
    <source>
        <strain evidence="3 4">159R</strain>
    </source>
</reference>
<dbReference type="EMBL" id="SJOI01000001">
    <property type="protein sequence ID" value="TCL05610.1"/>
    <property type="molecule type" value="Genomic_DNA"/>
</dbReference>
<evidence type="ECO:0000313" key="3">
    <source>
        <dbReference type="EMBL" id="TCL05610.1"/>
    </source>
</evidence>
<evidence type="ECO:0000256" key="1">
    <source>
        <dbReference type="SAM" id="MobiDB-lite"/>
    </source>
</evidence>
<keyword evidence="4" id="KW-1185">Reference proteome</keyword>
<dbReference type="Proteomes" id="UP000294555">
    <property type="component" value="Unassembled WGS sequence"/>
</dbReference>
<evidence type="ECO:0000256" key="2">
    <source>
        <dbReference type="SAM" id="SignalP"/>
    </source>
</evidence>
<feature type="region of interest" description="Disordered" evidence="1">
    <location>
        <begin position="176"/>
        <end position="197"/>
    </location>
</feature>
<keyword evidence="2" id="KW-0732">Signal</keyword>
<protein>
    <recommendedName>
        <fullName evidence="5">Lipoprotein</fullName>
    </recommendedName>
</protein>
<comment type="caution">
    <text evidence="3">The sequence shown here is derived from an EMBL/GenBank/DDBJ whole genome shotgun (WGS) entry which is preliminary data.</text>
</comment>
<accession>A0A4R1NMW1</accession>
<feature type="signal peptide" evidence="2">
    <location>
        <begin position="1"/>
        <end position="18"/>
    </location>
</feature>
<name>A0A4R1NMW1_9GAMM</name>
<feature type="compositionally biased region" description="Basic and acidic residues" evidence="1">
    <location>
        <begin position="176"/>
        <end position="188"/>
    </location>
</feature>
<feature type="chain" id="PRO_5020785137" description="Lipoprotein" evidence="2">
    <location>
        <begin position="19"/>
        <end position="339"/>
    </location>
</feature>